<dbReference type="Proteomes" id="UP000364291">
    <property type="component" value="Unassembled WGS sequence"/>
</dbReference>
<sequence length="91" mass="10354">MGKDEFVDEVFRAAQSRGLRIEIGRAGRRTIVFNEVSKKKLHEGHIRALHPEILRKNASVGDVRALIETVAPGRPCTHRGMREIAWAIRDR</sequence>
<proteinExistence type="predicted"/>
<organism evidence="1 2">
    <name type="scientific">Pandoraea apista</name>
    <dbReference type="NCBI Taxonomy" id="93218"/>
    <lineage>
        <taxon>Bacteria</taxon>
        <taxon>Pseudomonadati</taxon>
        <taxon>Pseudomonadota</taxon>
        <taxon>Betaproteobacteria</taxon>
        <taxon>Burkholderiales</taxon>
        <taxon>Burkholderiaceae</taxon>
        <taxon>Pandoraea</taxon>
    </lineage>
</organism>
<reference evidence="1 2" key="1">
    <citation type="submission" date="2019-08" db="EMBL/GenBank/DDBJ databases">
        <authorList>
            <person name="Peeters C."/>
        </authorList>
    </citation>
    <scope>NUCLEOTIDE SEQUENCE [LARGE SCALE GENOMIC DNA]</scope>
    <source>
        <strain evidence="1 2">LMG 18089</strain>
    </source>
</reference>
<protein>
    <submittedName>
        <fullName evidence="1">Uncharacterized protein</fullName>
    </submittedName>
</protein>
<dbReference type="EMBL" id="CABPSX010000002">
    <property type="protein sequence ID" value="VVG70650.1"/>
    <property type="molecule type" value="Genomic_DNA"/>
</dbReference>
<evidence type="ECO:0000313" key="1">
    <source>
        <dbReference type="EMBL" id="VVG70650.1"/>
    </source>
</evidence>
<evidence type="ECO:0000313" key="2">
    <source>
        <dbReference type="Proteomes" id="UP000364291"/>
    </source>
</evidence>
<name>A0A5E5P2U0_9BURK</name>
<accession>A0A5E5P2U0</accession>
<dbReference type="AlphaFoldDB" id="A0A5E5P2U0"/>
<gene>
    <name evidence="1" type="ORF">PAP18089_01614</name>
</gene>